<organism evidence="1 2">
    <name type="scientific">Arthrobacter sedimenti</name>
    <dbReference type="NCBI Taxonomy" id="2694931"/>
    <lineage>
        <taxon>Bacteria</taxon>
        <taxon>Bacillati</taxon>
        <taxon>Actinomycetota</taxon>
        <taxon>Actinomycetes</taxon>
        <taxon>Micrococcales</taxon>
        <taxon>Micrococcaceae</taxon>
        <taxon>Arthrobacter</taxon>
    </lineage>
</organism>
<dbReference type="RefSeq" id="WP_376979793.1">
    <property type="nucleotide sequence ID" value="NZ_JBHSDQ010000015.1"/>
</dbReference>
<dbReference type="Proteomes" id="UP001595778">
    <property type="component" value="Unassembled WGS sequence"/>
</dbReference>
<keyword evidence="2" id="KW-1185">Reference proteome</keyword>
<name>A0ABV8WNU7_9MICC</name>
<gene>
    <name evidence="1" type="ORF">ACFO0G_19795</name>
</gene>
<evidence type="ECO:0000313" key="1">
    <source>
        <dbReference type="EMBL" id="MFC4398342.1"/>
    </source>
</evidence>
<reference evidence="2" key="1">
    <citation type="journal article" date="2019" name="Int. J. Syst. Evol. Microbiol.">
        <title>The Global Catalogue of Microorganisms (GCM) 10K type strain sequencing project: providing services to taxonomists for standard genome sequencing and annotation.</title>
        <authorList>
            <consortium name="The Broad Institute Genomics Platform"/>
            <consortium name="The Broad Institute Genome Sequencing Center for Infectious Disease"/>
            <person name="Wu L."/>
            <person name="Ma J."/>
        </authorList>
    </citation>
    <scope>NUCLEOTIDE SEQUENCE [LARGE SCALE GENOMIC DNA]</scope>
    <source>
        <strain evidence="2">PJ61</strain>
    </source>
</reference>
<dbReference type="EMBL" id="JBHSDQ010000015">
    <property type="protein sequence ID" value="MFC4398342.1"/>
    <property type="molecule type" value="Genomic_DNA"/>
</dbReference>
<comment type="caution">
    <text evidence="1">The sequence shown here is derived from an EMBL/GenBank/DDBJ whole genome shotgun (WGS) entry which is preliminary data.</text>
</comment>
<protein>
    <submittedName>
        <fullName evidence="1">Uncharacterized protein</fullName>
    </submittedName>
</protein>
<proteinExistence type="predicted"/>
<evidence type="ECO:0000313" key="2">
    <source>
        <dbReference type="Proteomes" id="UP001595778"/>
    </source>
</evidence>
<sequence>MTDTTLIPGIGAVCGWLSVSGAVRLPAPVPTHDRCGPYGLRFPTEHAFDLRRESLAGYI</sequence>
<accession>A0ABV8WNU7</accession>